<dbReference type="InterPro" id="IPR018490">
    <property type="entry name" value="cNMP-bd_dom_sf"/>
</dbReference>
<evidence type="ECO:0000313" key="2">
    <source>
        <dbReference type="Proteomes" id="UP000251993"/>
    </source>
</evidence>
<dbReference type="AlphaFoldDB" id="A0A344TGX4"/>
<protein>
    <submittedName>
        <fullName evidence="1">Crp/Fnr family transcriptional regulator</fullName>
    </submittedName>
</protein>
<dbReference type="InterPro" id="IPR014710">
    <property type="entry name" value="RmlC-like_jellyroll"/>
</dbReference>
<reference evidence="1 2" key="1">
    <citation type="submission" date="2018-07" db="EMBL/GenBank/DDBJ databases">
        <title>Genome sequencing of Runella.</title>
        <authorList>
            <person name="Baek M.-G."/>
            <person name="Yi H."/>
        </authorList>
    </citation>
    <scope>NUCLEOTIDE SEQUENCE [LARGE SCALE GENOMIC DNA]</scope>
    <source>
        <strain evidence="1 2">HYN0085</strain>
    </source>
</reference>
<dbReference type="SUPFAM" id="SSF51206">
    <property type="entry name" value="cAMP-binding domain-like"/>
    <property type="match status" value="1"/>
</dbReference>
<accession>A0A344TGX4</accession>
<dbReference type="EMBL" id="CP030850">
    <property type="protein sequence ID" value="AXE17895.1"/>
    <property type="molecule type" value="Genomic_DNA"/>
</dbReference>
<dbReference type="OrthoDB" id="1933280at2"/>
<proteinExistence type="predicted"/>
<dbReference type="Gene3D" id="2.60.120.10">
    <property type="entry name" value="Jelly Rolls"/>
    <property type="match status" value="1"/>
</dbReference>
<name>A0A344TGX4_9BACT</name>
<gene>
    <name evidence="1" type="ORF">DR864_09205</name>
</gene>
<evidence type="ECO:0000313" key="1">
    <source>
        <dbReference type="EMBL" id="AXE17895.1"/>
    </source>
</evidence>
<dbReference type="Proteomes" id="UP000251993">
    <property type="component" value="Chromosome"/>
</dbReference>
<sequence length="199" mass="23598">MDTDNSILQLIKHFKEIVVLDDTDVELIVPRLEIKKINRKEYLLQPGQVSRHMRYIAKGSMRVYYIDEKSQEYTLQLGIENWWINDLYSYLSGKTSRMFIQANEPTTLIQISQKNLEILYKEVPNLSDFFRLKMQSAYVALQERTIENMSIDAYSRYNAFIKDYRNLEQRFPQYIIASYLGITPEFLSFLRKKHASGIS</sequence>
<keyword evidence="2" id="KW-1185">Reference proteome</keyword>
<dbReference type="KEGG" id="run:DR864_09205"/>
<dbReference type="RefSeq" id="WP_114066680.1">
    <property type="nucleotide sequence ID" value="NZ_CP030850.1"/>
</dbReference>
<organism evidence="1 2">
    <name type="scientific">Runella rosea</name>
    <dbReference type="NCBI Taxonomy" id="2259595"/>
    <lineage>
        <taxon>Bacteria</taxon>
        <taxon>Pseudomonadati</taxon>
        <taxon>Bacteroidota</taxon>
        <taxon>Cytophagia</taxon>
        <taxon>Cytophagales</taxon>
        <taxon>Spirosomataceae</taxon>
        <taxon>Runella</taxon>
    </lineage>
</organism>